<keyword evidence="1" id="KW-0677">Repeat</keyword>
<reference evidence="4 5" key="1">
    <citation type="submission" date="2015-02" db="EMBL/GenBank/DDBJ databases">
        <title>Single-cell genomics of uncultivated deep-branching MTB reveals a conserved set of magnetosome genes.</title>
        <authorList>
            <person name="Kolinko S."/>
            <person name="Richter M."/>
            <person name="Glockner F.O."/>
            <person name="Brachmann A."/>
            <person name="Schuler D."/>
        </authorList>
    </citation>
    <scope>NUCLEOTIDE SEQUENCE [LARGE SCALE GENOMIC DNA]</scope>
    <source>
        <strain evidence="4">TM-1</strain>
    </source>
</reference>
<evidence type="ECO:0000259" key="3">
    <source>
        <dbReference type="Pfam" id="PF07603"/>
    </source>
</evidence>
<comment type="caution">
    <text evidence="4">The sequence shown here is derived from an EMBL/GenBank/DDBJ whole genome shotgun (WGS) entry which is preliminary data.</text>
</comment>
<evidence type="ECO:0000256" key="1">
    <source>
        <dbReference type="ARBA" id="ARBA00022737"/>
    </source>
</evidence>
<feature type="transmembrane region" description="Helical" evidence="2">
    <location>
        <begin position="18"/>
        <end position="35"/>
    </location>
</feature>
<dbReference type="PANTHER" id="PTHR43215:SF14">
    <property type="entry name" value="RADIAL SPOKE HEAD 1 HOMOLOG"/>
    <property type="match status" value="1"/>
</dbReference>
<evidence type="ECO:0000256" key="2">
    <source>
        <dbReference type="SAM" id="Phobius"/>
    </source>
</evidence>
<dbReference type="GO" id="GO:0005829">
    <property type="term" value="C:cytosol"/>
    <property type="evidence" value="ECO:0007669"/>
    <property type="project" value="TreeGrafter"/>
</dbReference>
<dbReference type="SMART" id="SM00698">
    <property type="entry name" value="MORN"/>
    <property type="match status" value="4"/>
</dbReference>
<dbReference type="Gene3D" id="2.20.110.10">
    <property type="entry name" value="Histone H3 K4-specific methyltransferase SET7/9 N-terminal domain"/>
    <property type="match status" value="3"/>
</dbReference>
<organism evidence="4 5">
    <name type="scientific">Candidatus Magnetobacterium bavaricum</name>
    <dbReference type="NCBI Taxonomy" id="29290"/>
    <lineage>
        <taxon>Bacteria</taxon>
        <taxon>Pseudomonadati</taxon>
        <taxon>Nitrospirota</taxon>
        <taxon>Thermodesulfovibrionia</taxon>
        <taxon>Thermodesulfovibrionales</taxon>
        <taxon>Candidatus Magnetobacteriaceae</taxon>
        <taxon>Candidatus Magnetobacterium</taxon>
    </lineage>
</organism>
<dbReference type="Proteomes" id="UP000033423">
    <property type="component" value="Unassembled WGS sequence"/>
</dbReference>
<accession>A0A0F3GN97</accession>
<gene>
    <name evidence="4" type="ORF">MBAV_004402</name>
</gene>
<dbReference type="AlphaFoldDB" id="A0A0F3GN97"/>
<dbReference type="PANTHER" id="PTHR43215">
    <property type="entry name" value="RADIAL SPOKE HEAD 1 HOMOLOG"/>
    <property type="match status" value="1"/>
</dbReference>
<keyword evidence="2" id="KW-0812">Transmembrane</keyword>
<dbReference type="SUPFAM" id="SSF82185">
    <property type="entry name" value="Histone H3 K4-specific methyltransferase SET7/9 N-terminal domain"/>
    <property type="match status" value="2"/>
</dbReference>
<dbReference type="InterPro" id="IPR003409">
    <property type="entry name" value="MORN"/>
</dbReference>
<keyword evidence="5" id="KW-1185">Reference proteome</keyword>
<feature type="domain" description="Lcl C-terminal" evidence="3">
    <location>
        <begin position="322"/>
        <end position="441"/>
    </location>
</feature>
<name>A0A0F3GN97_9BACT</name>
<dbReference type="Pfam" id="PF02493">
    <property type="entry name" value="MORN"/>
    <property type="match status" value="6"/>
</dbReference>
<keyword evidence="2" id="KW-0472">Membrane</keyword>
<evidence type="ECO:0000313" key="5">
    <source>
        <dbReference type="Proteomes" id="UP000033423"/>
    </source>
</evidence>
<keyword evidence="2" id="KW-1133">Transmembrane helix</keyword>
<evidence type="ECO:0000313" key="4">
    <source>
        <dbReference type="EMBL" id="KJU83405.1"/>
    </source>
</evidence>
<feature type="transmembrane region" description="Helical" evidence="2">
    <location>
        <begin position="63"/>
        <end position="84"/>
    </location>
</feature>
<protein>
    <submittedName>
        <fullName evidence="4">MORN repeat protein</fullName>
    </submittedName>
</protein>
<dbReference type="EMBL" id="LACI01001915">
    <property type="protein sequence ID" value="KJU83405.1"/>
    <property type="molecule type" value="Genomic_DNA"/>
</dbReference>
<dbReference type="PATRIC" id="fig|29290.4.peg.5839"/>
<sequence length="444" mass="49416">MPLFGVVQMVTTGSSEDIAKGIFLIGLSVLWFNYFQNRKDWFNGGKGKTKEKKSQTQHDDTDIFNIVAITLVVICVVMVAVSLISQDKSKLNTSSFTTPPPTPVKSETQNKNIECIEGNCVNGYGTYSYSNGDKYVGEWKDSKRYGQGTYTLSNGSKYVGQWKDGEPHGQGTYTFSNGDKHVGQWKDGKRHGEGTYTFSDGRVLSGIWFDGELIKTPTPSPVDTAQQRKDTGCIEGNCVNGQGTYKFSDGDKYVGQWKDDKPHGQGTYTLSDGRVLSGIWSNGELVTEIKTPTTKPVESIPPITDNIKKDEHNYRFKDNGNGTLTDSKTGFMWTKNAKLIGRKDWKEALNYIASMNEGKGTFGYTDWRLPDREELESLVKGINVPYVWLNSQGFTNVQSGYYWSSTACAYVTDGAWLLSMDDGNVFAGDKSNGHYYVWPVRAAQ</sequence>
<dbReference type="InterPro" id="IPR011460">
    <property type="entry name" value="Lcl_C"/>
</dbReference>
<proteinExistence type="predicted"/>
<dbReference type="Pfam" id="PF07603">
    <property type="entry name" value="Lcl_C"/>
    <property type="match status" value="1"/>
</dbReference>